<dbReference type="SUPFAM" id="SSF53807">
    <property type="entry name" value="Helical backbone' metal receptor"/>
    <property type="match status" value="1"/>
</dbReference>
<dbReference type="PANTHER" id="PTHR30535">
    <property type="entry name" value="VITAMIN B12-BINDING PROTEIN"/>
    <property type="match status" value="1"/>
</dbReference>
<accession>M0QKJ8</accession>
<evidence type="ECO:0000256" key="2">
    <source>
        <dbReference type="SAM" id="MobiDB-lite"/>
    </source>
</evidence>
<dbReference type="PANTHER" id="PTHR30535:SF4">
    <property type="entry name" value="HEMIN-BINDING PERIPLASMIC PROTEIN HMUT"/>
    <property type="match status" value="1"/>
</dbReference>
<dbReference type="InterPro" id="IPR050902">
    <property type="entry name" value="ABC_Transporter_SBP"/>
</dbReference>
<comment type="similarity">
    <text evidence="1">Belongs to the bacterial solute-binding protein 8 family.</text>
</comment>
<dbReference type="Gene3D" id="3.40.50.1980">
    <property type="entry name" value="Nitrogenase molybdenum iron protein domain"/>
    <property type="match status" value="2"/>
</dbReference>
<evidence type="ECO:0000313" key="5">
    <source>
        <dbReference type="Proteomes" id="UP000011666"/>
    </source>
</evidence>
<dbReference type="EMBL" id="BANX01000020">
    <property type="protein sequence ID" value="GAC68964.1"/>
    <property type="molecule type" value="Genomic_DNA"/>
</dbReference>
<sequence>MTRLRPRARLLGLVAGVLALALIGTGCSTAPIEQPGASSAAASHLRDGPSTAELDRPDIVPVTSNPAITLPATVPSVGQPDVTVSDASRIIAVDRNGSLGTIVFSLGLGPKVVGRDTSTAFPAARSLPLVTDRGHTLNAESVLALRPTVVLVDEQTIPPQAVDQIRASDIPVVEFSSKRTIATTPALIRSVAAALGVRPAGDALAQRTLGEIDAAKKQVPSPSGDPTIAFVYIRGPRLTLLAGPNSGADDLIAALGGRDAGTAAGLSGAFTAISAEAMVRADPDVLLVMTEGAESVGGIDGVLALPGIAETQAGRHRRVVQMDQTEVLAFGPDVGLVLGALARSIYT</sequence>
<evidence type="ECO:0000259" key="3">
    <source>
        <dbReference type="PROSITE" id="PS50983"/>
    </source>
</evidence>
<reference evidence="4 5" key="1">
    <citation type="submission" date="2013-01" db="EMBL/GenBank/DDBJ databases">
        <title>Whole genome shotgun sequence of Gordonia soli NBRC 108243.</title>
        <authorList>
            <person name="Isaki-Nakamura S."/>
            <person name="Hosoyama A."/>
            <person name="Tsuchikane K."/>
            <person name="Ando Y."/>
            <person name="Baba S."/>
            <person name="Ohji S."/>
            <person name="Hamada M."/>
            <person name="Tamura T."/>
            <person name="Yamazoe A."/>
            <person name="Yamazaki S."/>
            <person name="Fujita N."/>
        </authorList>
    </citation>
    <scope>NUCLEOTIDE SEQUENCE [LARGE SCALE GENOMIC DNA]</scope>
    <source>
        <strain evidence="4 5">NBRC 108243</strain>
    </source>
</reference>
<name>M0QKJ8_9ACTN</name>
<gene>
    <name evidence="4" type="primary">hmuT</name>
    <name evidence="4" type="ORF">GS4_20_00290</name>
</gene>
<feature type="domain" description="Fe/B12 periplasmic-binding" evidence="3">
    <location>
        <begin position="91"/>
        <end position="347"/>
    </location>
</feature>
<dbReference type="Proteomes" id="UP000011666">
    <property type="component" value="Unassembled WGS sequence"/>
</dbReference>
<dbReference type="eggNOG" id="COG4558">
    <property type="taxonomic scope" value="Bacteria"/>
</dbReference>
<protein>
    <submittedName>
        <fullName evidence="4">Hemin ABC transporter substrate-binding protein</fullName>
    </submittedName>
</protein>
<evidence type="ECO:0000313" key="4">
    <source>
        <dbReference type="EMBL" id="GAC68964.1"/>
    </source>
</evidence>
<evidence type="ECO:0000256" key="1">
    <source>
        <dbReference type="ARBA" id="ARBA00008814"/>
    </source>
</evidence>
<dbReference type="PROSITE" id="PS51257">
    <property type="entry name" value="PROKAR_LIPOPROTEIN"/>
    <property type="match status" value="1"/>
</dbReference>
<dbReference type="PROSITE" id="PS50983">
    <property type="entry name" value="FE_B12_PBP"/>
    <property type="match status" value="1"/>
</dbReference>
<dbReference type="InterPro" id="IPR002491">
    <property type="entry name" value="ABC_transptr_periplasmic_BD"/>
</dbReference>
<comment type="caution">
    <text evidence="4">The sequence shown here is derived from an EMBL/GenBank/DDBJ whole genome shotgun (WGS) entry which is preliminary data.</text>
</comment>
<dbReference type="Pfam" id="PF01497">
    <property type="entry name" value="Peripla_BP_2"/>
    <property type="match status" value="1"/>
</dbReference>
<organism evidence="4 5">
    <name type="scientific">Gordonia soli NBRC 108243</name>
    <dbReference type="NCBI Taxonomy" id="1223545"/>
    <lineage>
        <taxon>Bacteria</taxon>
        <taxon>Bacillati</taxon>
        <taxon>Actinomycetota</taxon>
        <taxon>Actinomycetes</taxon>
        <taxon>Mycobacteriales</taxon>
        <taxon>Gordoniaceae</taxon>
        <taxon>Gordonia</taxon>
    </lineage>
</organism>
<keyword evidence="5" id="KW-1185">Reference proteome</keyword>
<dbReference type="STRING" id="1223545.GS4_20_00290"/>
<feature type="region of interest" description="Disordered" evidence="2">
    <location>
        <begin position="34"/>
        <end position="58"/>
    </location>
</feature>
<dbReference type="AlphaFoldDB" id="M0QKJ8"/>
<proteinExistence type="inferred from homology"/>